<dbReference type="KEGG" id="chk:D4L85_13545"/>
<gene>
    <name evidence="1" type="ORF">D4L85_13545</name>
</gene>
<proteinExistence type="predicted"/>
<reference evidence="2" key="1">
    <citation type="submission" date="2018-09" db="EMBL/GenBank/DDBJ databases">
        <title>Chryseolinea sp. KIS68-18 isolated from soil.</title>
        <authorList>
            <person name="Weon H.-Y."/>
            <person name="Kwon S.-W."/>
            <person name="Lee S.A."/>
        </authorList>
    </citation>
    <scope>NUCLEOTIDE SEQUENCE [LARGE SCALE GENOMIC DNA]</scope>
    <source>
        <strain evidence="2">KIS68-18</strain>
    </source>
</reference>
<dbReference type="Proteomes" id="UP000266183">
    <property type="component" value="Chromosome"/>
</dbReference>
<dbReference type="InterPro" id="IPR021734">
    <property type="entry name" value="DUF3303"/>
</dbReference>
<accession>A0A385SKP1</accession>
<sequence length="112" mass="13358">MLYMIIERFHPHQLRTLYQRFDEKGRMLPEGVRYINSWIDENVTVCYQVMESESIEKLQEWVGRWNDLADFEIIPLITSAQAKEKVLGGNKFLLRHHRPFFQTPGAVPKHPF</sequence>
<evidence type="ECO:0000313" key="2">
    <source>
        <dbReference type="Proteomes" id="UP000266183"/>
    </source>
</evidence>
<dbReference type="OrthoDB" id="9801877at2"/>
<dbReference type="RefSeq" id="WP_119754805.1">
    <property type="nucleotide sequence ID" value="NZ_CP032382.1"/>
</dbReference>
<keyword evidence="2" id="KW-1185">Reference proteome</keyword>
<protein>
    <submittedName>
        <fullName evidence="1">DUF3303 domain-containing protein</fullName>
    </submittedName>
</protein>
<evidence type="ECO:0000313" key="1">
    <source>
        <dbReference type="EMBL" id="AYB31534.1"/>
    </source>
</evidence>
<organism evidence="1 2">
    <name type="scientific">Chryseolinea soli</name>
    <dbReference type="NCBI Taxonomy" id="2321403"/>
    <lineage>
        <taxon>Bacteria</taxon>
        <taxon>Pseudomonadati</taxon>
        <taxon>Bacteroidota</taxon>
        <taxon>Cytophagia</taxon>
        <taxon>Cytophagales</taxon>
        <taxon>Fulvivirgaceae</taxon>
        <taxon>Chryseolinea</taxon>
    </lineage>
</organism>
<dbReference type="EMBL" id="CP032382">
    <property type="protein sequence ID" value="AYB31534.1"/>
    <property type="molecule type" value="Genomic_DNA"/>
</dbReference>
<dbReference type="AlphaFoldDB" id="A0A385SKP1"/>
<name>A0A385SKP1_9BACT</name>
<dbReference type="Pfam" id="PF11746">
    <property type="entry name" value="DUF3303"/>
    <property type="match status" value="1"/>
</dbReference>